<proteinExistence type="predicted"/>
<organism evidence="1">
    <name type="scientific">marine metagenome</name>
    <dbReference type="NCBI Taxonomy" id="408172"/>
    <lineage>
        <taxon>unclassified sequences</taxon>
        <taxon>metagenomes</taxon>
        <taxon>ecological metagenomes</taxon>
    </lineage>
</organism>
<protein>
    <submittedName>
        <fullName evidence="1">Uncharacterized protein</fullName>
    </submittedName>
</protein>
<evidence type="ECO:0000313" key="1">
    <source>
        <dbReference type="EMBL" id="SVA52436.1"/>
    </source>
</evidence>
<dbReference type="EMBL" id="UINC01011947">
    <property type="protein sequence ID" value="SVA52436.1"/>
    <property type="molecule type" value="Genomic_DNA"/>
</dbReference>
<name>A0A381WIW0_9ZZZZ</name>
<accession>A0A381WIW0</accession>
<dbReference type="AlphaFoldDB" id="A0A381WIW0"/>
<gene>
    <name evidence="1" type="ORF">METZ01_LOCUS105290</name>
</gene>
<reference evidence="1" key="1">
    <citation type="submission" date="2018-05" db="EMBL/GenBank/DDBJ databases">
        <authorList>
            <person name="Lanie J.A."/>
            <person name="Ng W.-L."/>
            <person name="Kazmierczak K.M."/>
            <person name="Andrzejewski T.M."/>
            <person name="Davidsen T.M."/>
            <person name="Wayne K.J."/>
            <person name="Tettelin H."/>
            <person name="Glass J.I."/>
            <person name="Rusch D."/>
            <person name="Podicherti R."/>
            <person name="Tsui H.-C.T."/>
            <person name="Winkler M.E."/>
        </authorList>
    </citation>
    <scope>NUCLEOTIDE SEQUENCE</scope>
</reference>
<sequence>MAIINIPVNPYKTMVDVLKNSVNYQKQRPRSIVHKSFENKHLNMQINLTFN</sequence>